<dbReference type="Proteomes" id="UP000265520">
    <property type="component" value="Unassembled WGS sequence"/>
</dbReference>
<dbReference type="AlphaFoldDB" id="A0A392TJK7"/>
<organism evidence="1 2">
    <name type="scientific">Trifolium medium</name>
    <dbReference type="NCBI Taxonomy" id="97028"/>
    <lineage>
        <taxon>Eukaryota</taxon>
        <taxon>Viridiplantae</taxon>
        <taxon>Streptophyta</taxon>
        <taxon>Embryophyta</taxon>
        <taxon>Tracheophyta</taxon>
        <taxon>Spermatophyta</taxon>
        <taxon>Magnoliopsida</taxon>
        <taxon>eudicotyledons</taxon>
        <taxon>Gunneridae</taxon>
        <taxon>Pentapetalae</taxon>
        <taxon>rosids</taxon>
        <taxon>fabids</taxon>
        <taxon>Fabales</taxon>
        <taxon>Fabaceae</taxon>
        <taxon>Papilionoideae</taxon>
        <taxon>50 kb inversion clade</taxon>
        <taxon>NPAAA clade</taxon>
        <taxon>Hologalegina</taxon>
        <taxon>IRL clade</taxon>
        <taxon>Trifolieae</taxon>
        <taxon>Trifolium</taxon>
    </lineage>
</organism>
<comment type="caution">
    <text evidence="1">The sequence shown here is derived from an EMBL/GenBank/DDBJ whole genome shotgun (WGS) entry which is preliminary data.</text>
</comment>
<feature type="non-terminal residue" evidence="1">
    <location>
        <position position="1"/>
    </location>
</feature>
<keyword evidence="2" id="KW-1185">Reference proteome</keyword>
<accession>A0A392TJK7</accession>
<evidence type="ECO:0000313" key="1">
    <source>
        <dbReference type="EMBL" id="MCI61162.1"/>
    </source>
</evidence>
<proteinExistence type="predicted"/>
<reference evidence="1 2" key="1">
    <citation type="journal article" date="2018" name="Front. Plant Sci.">
        <title>Red Clover (Trifolium pratense) and Zigzag Clover (T. medium) - A Picture of Genomic Similarities and Differences.</title>
        <authorList>
            <person name="Dluhosova J."/>
            <person name="Istvanek J."/>
            <person name="Nedelnik J."/>
            <person name="Repkova J."/>
        </authorList>
    </citation>
    <scope>NUCLEOTIDE SEQUENCE [LARGE SCALE GENOMIC DNA]</scope>
    <source>
        <strain evidence="2">cv. 10/8</strain>
        <tissue evidence="1">Leaf</tissue>
    </source>
</reference>
<protein>
    <submittedName>
        <fullName evidence="1">Uncharacterized protein</fullName>
    </submittedName>
</protein>
<dbReference type="EMBL" id="LXQA010594666">
    <property type="protein sequence ID" value="MCI61162.1"/>
    <property type="molecule type" value="Genomic_DNA"/>
</dbReference>
<name>A0A392TJK7_9FABA</name>
<evidence type="ECO:0000313" key="2">
    <source>
        <dbReference type="Proteomes" id="UP000265520"/>
    </source>
</evidence>
<sequence length="51" mass="5739">SVGDNIFFKGELTKVLVQNLRRGEILNVLNNLEMHGRGGFLVGRGRVYYGM</sequence>